<evidence type="ECO:0000313" key="3">
    <source>
        <dbReference type="Proteomes" id="UP001341840"/>
    </source>
</evidence>
<dbReference type="Proteomes" id="UP001341840">
    <property type="component" value="Unassembled WGS sequence"/>
</dbReference>
<dbReference type="PANTHER" id="PTHR14374">
    <property type="entry name" value="FOIE GRAS"/>
    <property type="match status" value="1"/>
</dbReference>
<evidence type="ECO:0000313" key="2">
    <source>
        <dbReference type="EMBL" id="MED6160147.1"/>
    </source>
</evidence>
<sequence length="105" mass="12112">MNGGASFEAEAEAEYSEFVEVDPSGRYRRIVGVTTRLPAIQWLIEIKSVSKQLNFKICTLLLHSGKVTELVAWFRQHKNVYKKACWYIYRGSNFNPELSSIKVHM</sequence>
<organism evidence="2 3">
    <name type="scientific">Stylosanthes scabra</name>
    <dbReference type="NCBI Taxonomy" id="79078"/>
    <lineage>
        <taxon>Eukaryota</taxon>
        <taxon>Viridiplantae</taxon>
        <taxon>Streptophyta</taxon>
        <taxon>Embryophyta</taxon>
        <taxon>Tracheophyta</taxon>
        <taxon>Spermatophyta</taxon>
        <taxon>Magnoliopsida</taxon>
        <taxon>eudicotyledons</taxon>
        <taxon>Gunneridae</taxon>
        <taxon>Pentapetalae</taxon>
        <taxon>rosids</taxon>
        <taxon>fabids</taxon>
        <taxon>Fabales</taxon>
        <taxon>Fabaceae</taxon>
        <taxon>Papilionoideae</taxon>
        <taxon>50 kb inversion clade</taxon>
        <taxon>dalbergioids sensu lato</taxon>
        <taxon>Dalbergieae</taxon>
        <taxon>Pterocarpus clade</taxon>
        <taxon>Stylosanthes</taxon>
    </lineage>
</organism>
<name>A0ABU6UFW0_9FABA</name>
<comment type="caution">
    <text evidence="2">The sequence shown here is derived from an EMBL/GenBank/DDBJ whole genome shotgun (WGS) entry which is preliminary data.</text>
</comment>
<feature type="domain" description="Trafficking protein particle complex subunit 11" evidence="1">
    <location>
        <begin position="44"/>
        <end position="84"/>
    </location>
</feature>
<dbReference type="EMBL" id="JASCZI010121149">
    <property type="protein sequence ID" value="MED6160147.1"/>
    <property type="molecule type" value="Genomic_DNA"/>
</dbReference>
<dbReference type="InterPro" id="IPR021773">
    <property type="entry name" value="TPC11"/>
</dbReference>
<dbReference type="Pfam" id="PF11817">
    <property type="entry name" value="Foie-gras_1"/>
    <property type="match status" value="1"/>
</dbReference>
<gene>
    <name evidence="2" type="ORF">PIB30_048627</name>
</gene>
<evidence type="ECO:0000259" key="1">
    <source>
        <dbReference type="Pfam" id="PF11817"/>
    </source>
</evidence>
<reference evidence="2 3" key="1">
    <citation type="journal article" date="2023" name="Plants (Basel)">
        <title>Bridging the Gap: Combining Genomics and Transcriptomics Approaches to Understand Stylosanthes scabra, an Orphan Legume from the Brazilian Caatinga.</title>
        <authorList>
            <person name="Ferreira-Neto J.R.C."/>
            <person name="da Silva M.D."/>
            <person name="Binneck E."/>
            <person name="de Melo N.F."/>
            <person name="da Silva R.H."/>
            <person name="de Melo A.L.T.M."/>
            <person name="Pandolfi V."/>
            <person name="Bustamante F.O."/>
            <person name="Brasileiro-Vidal A.C."/>
            <person name="Benko-Iseppon A.M."/>
        </authorList>
    </citation>
    <scope>NUCLEOTIDE SEQUENCE [LARGE SCALE GENOMIC DNA]</scope>
    <source>
        <tissue evidence="2">Leaves</tissue>
    </source>
</reference>
<accession>A0ABU6UFW0</accession>
<protein>
    <recommendedName>
        <fullName evidence="1">Trafficking protein particle complex subunit 11 domain-containing protein</fullName>
    </recommendedName>
</protein>
<dbReference type="PANTHER" id="PTHR14374:SF0">
    <property type="entry name" value="TRAFFICKING PROTEIN PARTICLE COMPLEX SUBUNIT 11"/>
    <property type="match status" value="1"/>
</dbReference>
<proteinExistence type="predicted"/>
<keyword evidence="3" id="KW-1185">Reference proteome</keyword>